<organism evidence="2 3">
    <name type="scientific">Armillaria ostoyae</name>
    <name type="common">Armillaria root rot fungus</name>
    <dbReference type="NCBI Taxonomy" id="47428"/>
    <lineage>
        <taxon>Eukaryota</taxon>
        <taxon>Fungi</taxon>
        <taxon>Dikarya</taxon>
        <taxon>Basidiomycota</taxon>
        <taxon>Agaricomycotina</taxon>
        <taxon>Agaricomycetes</taxon>
        <taxon>Agaricomycetidae</taxon>
        <taxon>Agaricales</taxon>
        <taxon>Marasmiineae</taxon>
        <taxon>Physalacriaceae</taxon>
        <taxon>Armillaria</taxon>
    </lineage>
</organism>
<dbReference type="OrthoDB" id="2735536at2759"/>
<evidence type="ECO:0000256" key="1">
    <source>
        <dbReference type="SAM" id="Phobius"/>
    </source>
</evidence>
<proteinExistence type="predicted"/>
<gene>
    <name evidence="2" type="ORF">ARMOST_21678</name>
</gene>
<dbReference type="AlphaFoldDB" id="A0A284SAW6"/>
<keyword evidence="1" id="KW-1133">Transmembrane helix</keyword>
<name>A0A284SAW6_ARMOS</name>
<protein>
    <submittedName>
        <fullName evidence="2">Uncharacterized protein</fullName>
    </submittedName>
</protein>
<reference evidence="3" key="1">
    <citation type="journal article" date="2017" name="Nat. Ecol. Evol.">
        <title>Genome expansion and lineage-specific genetic innovations in the forest pathogenic fungi Armillaria.</title>
        <authorList>
            <person name="Sipos G."/>
            <person name="Prasanna A.N."/>
            <person name="Walter M.C."/>
            <person name="O'Connor E."/>
            <person name="Balint B."/>
            <person name="Krizsan K."/>
            <person name="Kiss B."/>
            <person name="Hess J."/>
            <person name="Varga T."/>
            <person name="Slot J."/>
            <person name="Riley R."/>
            <person name="Boka B."/>
            <person name="Rigling D."/>
            <person name="Barry K."/>
            <person name="Lee J."/>
            <person name="Mihaltcheva S."/>
            <person name="LaButti K."/>
            <person name="Lipzen A."/>
            <person name="Waldron R."/>
            <person name="Moloney N.M."/>
            <person name="Sperisen C."/>
            <person name="Kredics L."/>
            <person name="Vagvoelgyi C."/>
            <person name="Patrignani A."/>
            <person name="Fitzpatrick D."/>
            <person name="Nagy I."/>
            <person name="Doyle S."/>
            <person name="Anderson J.B."/>
            <person name="Grigoriev I.V."/>
            <person name="Gueldener U."/>
            <person name="Muensterkoetter M."/>
            <person name="Nagy L.G."/>
        </authorList>
    </citation>
    <scope>NUCLEOTIDE SEQUENCE [LARGE SCALE GENOMIC DNA]</scope>
    <source>
        <strain evidence="3">C18/9</strain>
    </source>
</reference>
<keyword evidence="1" id="KW-0472">Membrane</keyword>
<feature type="transmembrane region" description="Helical" evidence="1">
    <location>
        <begin position="53"/>
        <end position="70"/>
    </location>
</feature>
<evidence type="ECO:0000313" key="3">
    <source>
        <dbReference type="Proteomes" id="UP000219338"/>
    </source>
</evidence>
<keyword evidence="3" id="KW-1185">Reference proteome</keyword>
<sequence>MSKDGTFDEAVKVVEAILHTASSVGVDVYEPQEWIAPAYLARGPMRPSMGFRLSAYLKSMIFIVPTIFLTSRARCSRSSLNS</sequence>
<keyword evidence="1" id="KW-0812">Transmembrane</keyword>
<dbReference type="Proteomes" id="UP000219338">
    <property type="component" value="Unassembled WGS sequence"/>
</dbReference>
<accession>A0A284SAW6</accession>
<evidence type="ECO:0000313" key="2">
    <source>
        <dbReference type="EMBL" id="SJL18106.1"/>
    </source>
</evidence>
<dbReference type="EMBL" id="FUEG01000053">
    <property type="protein sequence ID" value="SJL18106.1"/>
    <property type="molecule type" value="Genomic_DNA"/>
</dbReference>
<dbReference type="Gene3D" id="3.40.50.720">
    <property type="entry name" value="NAD(P)-binding Rossmann-like Domain"/>
    <property type="match status" value="1"/>
</dbReference>